<dbReference type="InterPro" id="IPR025295">
    <property type="entry name" value="eCIS_core_dom"/>
</dbReference>
<evidence type="ECO:0000313" key="4">
    <source>
        <dbReference type="Proteomes" id="UP000307562"/>
    </source>
</evidence>
<proteinExistence type="predicted"/>
<evidence type="ECO:0000259" key="2">
    <source>
        <dbReference type="Pfam" id="PF13699"/>
    </source>
</evidence>
<feature type="compositionally biased region" description="Polar residues" evidence="1">
    <location>
        <begin position="13"/>
        <end position="23"/>
    </location>
</feature>
<dbReference type="EMBL" id="CP040637">
    <property type="protein sequence ID" value="QCW03627.1"/>
    <property type="molecule type" value="Genomic_DNA"/>
</dbReference>
<keyword evidence="4" id="KW-1185">Reference proteome</keyword>
<evidence type="ECO:0000313" key="3">
    <source>
        <dbReference type="EMBL" id="QCW03627.1"/>
    </source>
</evidence>
<feature type="region of interest" description="Disordered" evidence="1">
    <location>
        <begin position="1"/>
        <end position="23"/>
    </location>
</feature>
<dbReference type="Proteomes" id="UP000307562">
    <property type="component" value="Chromosome"/>
</dbReference>
<name>A0A4P9TFZ8_9EURY</name>
<dbReference type="Pfam" id="PF13699">
    <property type="entry name" value="eCIS_core"/>
    <property type="match status" value="1"/>
</dbReference>
<sequence>MRSSNRDWERTPDSNASRSSTCTRSISWQAISLHPGSPALSKVSQFEPVNGQSLSTSQTEPILLEPTVQYVLGSANSTPFHPDSQRSVQELLEEWMEEDFSNVRIHTGAKAARAAGAVVFKSGEYDPSSPDEKSAVERAISEGADVAGGTVSSVVLNYLYGTGFDTTLVDLFESLLENEPTAFAAGAITVSVIYKGIKTARGYLRDTGDEIGDIIDTDNTDSTRFD</sequence>
<evidence type="ECO:0000256" key="1">
    <source>
        <dbReference type="SAM" id="MobiDB-lite"/>
    </source>
</evidence>
<gene>
    <name evidence="3" type="ORF">FGF80_10410</name>
</gene>
<reference evidence="4" key="1">
    <citation type="submission" date="2019-05" db="EMBL/GenBank/DDBJ databases">
        <title>Complete Genome Sequence and Methylation Pattern of the Halophilic Archaeon Natrinema pallidum BOL6-1.</title>
        <authorList>
            <person name="DasSarma P."/>
            <person name="DasSarma B.P."/>
            <person name="DasSarma S.L."/>
            <person name="Martinez F.L."/>
            <person name="Guzman D."/>
            <person name="Roberts R.J."/>
            <person name="DasSarma S."/>
        </authorList>
    </citation>
    <scope>NUCLEOTIDE SEQUENCE [LARGE SCALE GENOMIC DNA]</scope>
    <source>
        <strain evidence="4">BOL6-1</strain>
    </source>
</reference>
<dbReference type="AlphaFoldDB" id="A0A4P9TFZ8"/>
<dbReference type="KEGG" id="npl:FGF80_10410"/>
<feature type="compositionally biased region" description="Basic and acidic residues" evidence="1">
    <location>
        <begin position="1"/>
        <end position="12"/>
    </location>
</feature>
<accession>A0A4P9TFZ8</accession>
<organism evidence="3 4">
    <name type="scientific">Natrinema pallidum</name>
    <dbReference type="NCBI Taxonomy" id="69527"/>
    <lineage>
        <taxon>Archaea</taxon>
        <taxon>Methanobacteriati</taxon>
        <taxon>Methanobacteriota</taxon>
        <taxon>Stenosarchaea group</taxon>
        <taxon>Halobacteria</taxon>
        <taxon>Halobacteriales</taxon>
        <taxon>Natrialbaceae</taxon>
        <taxon>Natrinema</taxon>
    </lineage>
</organism>
<feature type="domain" description="eCIS core" evidence="2">
    <location>
        <begin position="86"/>
        <end position="119"/>
    </location>
</feature>
<protein>
    <submittedName>
        <fullName evidence="3">DUF4157 domain-containing protein</fullName>
    </submittedName>
</protein>